<evidence type="ECO:0000313" key="1">
    <source>
        <dbReference type="EMBL" id="ACL45571.1"/>
    </source>
</evidence>
<sequence length="171" mass="19740">MHPETQFRQQQFLDTLLKLGDQLGAVFHLNVDQIVHPDRLQHLPPGSLGRELIEFLNREQLSPFTTGPRRKQLHDAVHVLTGYGTDLMGEAEVQSFLWGATAFPFHYWLQRQICRAIRRQGVWSEAELRERLHQAYQRGQRSHFNPATWAIETQWPLSIAQVQASLGVSPL</sequence>
<dbReference type="HOGENOM" id="CLU_1561329_0_0_3"/>
<dbReference type="GO" id="GO:0006744">
    <property type="term" value="P:ubiquinone biosynthetic process"/>
    <property type="evidence" value="ECO:0007669"/>
    <property type="project" value="InterPro"/>
</dbReference>
<dbReference type="EMBL" id="CP001344">
    <property type="protein sequence ID" value="ACL45571.1"/>
    <property type="molecule type" value="Genomic_DNA"/>
</dbReference>
<organism evidence="1">
    <name type="scientific">Cyanothece sp. (strain PCC 7425 / ATCC 29141)</name>
    <dbReference type="NCBI Taxonomy" id="395961"/>
    <lineage>
        <taxon>Bacteria</taxon>
        <taxon>Bacillati</taxon>
        <taxon>Cyanobacteriota</taxon>
        <taxon>Cyanophyceae</taxon>
        <taxon>Gomontiellales</taxon>
        <taxon>Cyanothecaceae</taxon>
        <taxon>Cyanothece</taxon>
    </lineage>
</organism>
<dbReference type="OrthoDB" id="5720816at2"/>
<protein>
    <submittedName>
        <fullName evidence="1">Uncharacterized protein</fullName>
    </submittedName>
</protein>
<dbReference type="Pfam" id="PF05019">
    <property type="entry name" value="Coq4"/>
    <property type="match status" value="1"/>
</dbReference>
<reference evidence="1" key="1">
    <citation type="submission" date="2009-01" db="EMBL/GenBank/DDBJ databases">
        <title>Complete sequence of chromosome Cyanothece sp. PCC 7425.</title>
        <authorList>
            <consortium name="US DOE Joint Genome Institute"/>
            <person name="Lucas S."/>
            <person name="Copeland A."/>
            <person name="Lapidus A."/>
            <person name="Glavina del Rio T."/>
            <person name="Dalin E."/>
            <person name="Tice H."/>
            <person name="Bruce D."/>
            <person name="Goodwin L."/>
            <person name="Pitluck S."/>
            <person name="Sims D."/>
            <person name="Meineke L."/>
            <person name="Brettin T."/>
            <person name="Detter J.C."/>
            <person name="Han C."/>
            <person name="Larimer F."/>
            <person name="Land M."/>
            <person name="Hauser L."/>
            <person name="Kyrpides N."/>
            <person name="Ovchinnikova G."/>
            <person name="Liberton M."/>
            <person name="Stoeckel J."/>
            <person name="Banerjee A."/>
            <person name="Singh A."/>
            <person name="Page L."/>
            <person name="Sato H."/>
            <person name="Zhao L."/>
            <person name="Sherman L."/>
            <person name="Pakrasi H."/>
            <person name="Richardson P."/>
        </authorList>
    </citation>
    <scope>NUCLEOTIDE SEQUENCE</scope>
    <source>
        <strain evidence="1">PCC 7425</strain>
    </source>
</reference>
<dbReference type="eggNOG" id="COG5031">
    <property type="taxonomic scope" value="Bacteria"/>
</dbReference>
<accession>B8HNY4</accession>
<proteinExistence type="predicted"/>
<dbReference type="InterPro" id="IPR007715">
    <property type="entry name" value="Coq4"/>
</dbReference>
<dbReference type="KEGG" id="cyn:Cyan7425_3244"/>
<dbReference type="AlphaFoldDB" id="B8HNY4"/>
<name>B8HNY4_CYAP4</name>
<gene>
    <name evidence="1" type="ordered locus">Cyan7425_3244</name>
</gene>
<dbReference type="STRING" id="395961.Cyan7425_3244"/>